<dbReference type="RefSeq" id="WP_210662774.1">
    <property type="nucleotide sequence ID" value="NZ_JAGKQQ010000002.1"/>
</dbReference>
<reference evidence="1 2" key="1">
    <citation type="submission" date="2021-04" db="EMBL/GenBank/DDBJ databases">
        <authorList>
            <person name="Ivanova A."/>
        </authorList>
    </citation>
    <scope>NUCLEOTIDE SEQUENCE [LARGE SCALE GENOMIC DNA]</scope>
    <source>
        <strain evidence="1 2">G18</strain>
    </source>
</reference>
<name>A0ABS5C3L6_9BACT</name>
<evidence type="ECO:0008006" key="3">
    <source>
        <dbReference type="Google" id="ProtNLM"/>
    </source>
</evidence>
<keyword evidence="2" id="KW-1185">Reference proteome</keyword>
<accession>A0ABS5C3L6</accession>
<sequence length="382" mass="42174">MAARDVKLNTLTFGWLKPLLAKRPRMAPARGPARRRALVAVAAGFLVFVAIQATLSGTSAVTHLVADPVYGDKVRRLQRLERTAPPKTPRVILLGTSRTGYGFVAGRVQAAATEAGTPAVVFNFGVPGAGPITHLIYLKRLLADGHRPDLLILEVLPPLLANLPDGPFEGRMLKGDLLTRSEIEFVGRYAMPVDRLLGQWRDATLSPLYEHRFKLVGRIFPSAIPWQLRYDWGRTPDPNGWNASDLETVSDEQRERGIAGATAEYRDLLRHDLPAGPSVAALRDLLALCRDEHIPVALTVLPEATTFRALYPASTELKLSRFFTELTAEFGCPITDARTWIGDDVFLDNHHLLRTGATTFTDRLAGDVILPFLRARSLREAR</sequence>
<gene>
    <name evidence="1" type="ORF">J8F10_35635</name>
</gene>
<proteinExistence type="predicted"/>
<dbReference type="Proteomes" id="UP000676565">
    <property type="component" value="Unassembled WGS sequence"/>
</dbReference>
<protein>
    <recommendedName>
        <fullName evidence="3">SGNH/GDSL hydrolase family protein</fullName>
    </recommendedName>
</protein>
<evidence type="ECO:0000313" key="2">
    <source>
        <dbReference type="Proteomes" id="UP000676565"/>
    </source>
</evidence>
<organism evidence="1 2">
    <name type="scientific">Gemmata palustris</name>
    <dbReference type="NCBI Taxonomy" id="2822762"/>
    <lineage>
        <taxon>Bacteria</taxon>
        <taxon>Pseudomonadati</taxon>
        <taxon>Planctomycetota</taxon>
        <taxon>Planctomycetia</taxon>
        <taxon>Gemmatales</taxon>
        <taxon>Gemmataceae</taxon>
        <taxon>Gemmata</taxon>
    </lineage>
</organism>
<dbReference type="EMBL" id="JAGKQQ010000002">
    <property type="protein sequence ID" value="MBP3960586.1"/>
    <property type="molecule type" value="Genomic_DNA"/>
</dbReference>
<evidence type="ECO:0000313" key="1">
    <source>
        <dbReference type="EMBL" id="MBP3960586.1"/>
    </source>
</evidence>
<dbReference type="SUPFAM" id="SSF52266">
    <property type="entry name" value="SGNH hydrolase"/>
    <property type="match status" value="1"/>
</dbReference>
<comment type="caution">
    <text evidence="1">The sequence shown here is derived from an EMBL/GenBank/DDBJ whole genome shotgun (WGS) entry which is preliminary data.</text>
</comment>